<name>A0A183C0I9_GLOPA</name>
<evidence type="ECO:0000313" key="3">
    <source>
        <dbReference type="WBParaSite" id="GPLIN_000638200"/>
    </source>
</evidence>
<reference evidence="2" key="1">
    <citation type="submission" date="2013-12" db="EMBL/GenBank/DDBJ databases">
        <authorList>
            <person name="Aslett M."/>
        </authorList>
    </citation>
    <scope>NUCLEOTIDE SEQUENCE [LARGE SCALE GENOMIC DNA]</scope>
    <source>
        <strain evidence="2">Lindley</strain>
    </source>
</reference>
<proteinExistence type="predicted"/>
<protein>
    <submittedName>
        <fullName evidence="3">CTNNB1_binding domain-containing protein</fullName>
    </submittedName>
</protein>
<accession>A0A183C0I9</accession>
<organism evidence="2 3">
    <name type="scientific">Globodera pallida</name>
    <name type="common">Potato cyst nematode worm</name>
    <name type="synonym">Heterodera pallida</name>
    <dbReference type="NCBI Taxonomy" id="36090"/>
    <lineage>
        <taxon>Eukaryota</taxon>
        <taxon>Metazoa</taxon>
        <taxon>Ecdysozoa</taxon>
        <taxon>Nematoda</taxon>
        <taxon>Chromadorea</taxon>
        <taxon>Rhabditida</taxon>
        <taxon>Tylenchina</taxon>
        <taxon>Tylenchomorpha</taxon>
        <taxon>Tylenchoidea</taxon>
        <taxon>Heteroderidae</taxon>
        <taxon>Heteroderinae</taxon>
        <taxon>Globodera</taxon>
    </lineage>
</organism>
<keyword evidence="2" id="KW-1185">Reference proteome</keyword>
<dbReference type="Proteomes" id="UP000050741">
    <property type="component" value="Unassembled WGS sequence"/>
</dbReference>
<feature type="region of interest" description="Disordered" evidence="1">
    <location>
        <begin position="1"/>
        <end position="84"/>
    </location>
</feature>
<reference evidence="3" key="3">
    <citation type="submission" date="2016-06" db="UniProtKB">
        <authorList>
            <consortium name="WormBaseParasite"/>
        </authorList>
    </citation>
    <scope>IDENTIFICATION</scope>
</reference>
<feature type="compositionally biased region" description="Basic and acidic residues" evidence="1">
    <location>
        <begin position="41"/>
        <end position="69"/>
    </location>
</feature>
<reference evidence="2" key="2">
    <citation type="submission" date="2014-05" db="EMBL/GenBank/DDBJ databases">
        <title>The genome and life-stage specific transcriptomes of Globodera pallida elucidate key aspects of plant parasitism by a cyst nematode.</title>
        <authorList>
            <person name="Cotton J.A."/>
            <person name="Lilley C.J."/>
            <person name="Jones L.M."/>
            <person name="Kikuchi T."/>
            <person name="Reid A.J."/>
            <person name="Thorpe P."/>
            <person name="Tsai I.J."/>
            <person name="Beasley H."/>
            <person name="Blok V."/>
            <person name="Cock P.J.A."/>
            <person name="Van den Akker S.E."/>
            <person name="Holroyd N."/>
            <person name="Hunt M."/>
            <person name="Mantelin S."/>
            <person name="Naghra H."/>
            <person name="Pain A."/>
            <person name="Palomares-Rius J.E."/>
            <person name="Zarowiecki M."/>
            <person name="Berriman M."/>
            <person name="Jones J.T."/>
            <person name="Urwin P.E."/>
        </authorList>
    </citation>
    <scope>NUCLEOTIDE SEQUENCE [LARGE SCALE GENOMIC DNA]</scope>
    <source>
        <strain evidence="2">Lindley</strain>
    </source>
</reference>
<dbReference type="WBParaSite" id="GPLIN_000638200">
    <property type="protein sequence ID" value="GPLIN_000638200"/>
    <property type="gene ID" value="GPLIN_000638200"/>
</dbReference>
<dbReference type="AlphaFoldDB" id="A0A183C0I9"/>
<evidence type="ECO:0000313" key="2">
    <source>
        <dbReference type="Proteomes" id="UP000050741"/>
    </source>
</evidence>
<sequence>MQESIDTPSHQKKDKSPKHEEGSGSSSDEPHNNNSDSENEESSKKSEQHRGKEAKKYEKLEKGIPEHKSQSVALSPESRISGGTPSAAALVVNCVSAKLAVPPSSQRRHLPFLA</sequence>
<evidence type="ECO:0000256" key="1">
    <source>
        <dbReference type="SAM" id="MobiDB-lite"/>
    </source>
</evidence>